<dbReference type="EMBL" id="BLXT01008183">
    <property type="protein sequence ID" value="GFO46380.1"/>
    <property type="molecule type" value="Genomic_DNA"/>
</dbReference>
<evidence type="ECO:0000313" key="2">
    <source>
        <dbReference type="Proteomes" id="UP000735302"/>
    </source>
</evidence>
<accession>A0AAV4DQP7</accession>
<name>A0AAV4DQP7_9GAST</name>
<dbReference type="AlphaFoldDB" id="A0AAV4DQP7"/>
<comment type="caution">
    <text evidence="1">The sequence shown here is derived from an EMBL/GenBank/DDBJ whole genome shotgun (WGS) entry which is preliminary data.</text>
</comment>
<sequence>MLHLVPLCVGVGLDTSVWAGFSFNNKSPIERYRHYSYSRRITALMKTRYKFNICNGQWIRHGDLSTSMGVKQPALVDSNAPHCPLTRAQSLGLIWTACPAHKPRSEDVNPQYRSASTDQ</sequence>
<organism evidence="1 2">
    <name type="scientific">Plakobranchus ocellatus</name>
    <dbReference type="NCBI Taxonomy" id="259542"/>
    <lineage>
        <taxon>Eukaryota</taxon>
        <taxon>Metazoa</taxon>
        <taxon>Spiralia</taxon>
        <taxon>Lophotrochozoa</taxon>
        <taxon>Mollusca</taxon>
        <taxon>Gastropoda</taxon>
        <taxon>Heterobranchia</taxon>
        <taxon>Euthyneura</taxon>
        <taxon>Panpulmonata</taxon>
        <taxon>Sacoglossa</taxon>
        <taxon>Placobranchoidea</taxon>
        <taxon>Plakobranchidae</taxon>
        <taxon>Plakobranchus</taxon>
    </lineage>
</organism>
<reference evidence="1 2" key="1">
    <citation type="journal article" date="2021" name="Elife">
        <title>Chloroplast acquisition without the gene transfer in kleptoplastic sea slugs, Plakobranchus ocellatus.</title>
        <authorList>
            <person name="Maeda T."/>
            <person name="Takahashi S."/>
            <person name="Yoshida T."/>
            <person name="Shimamura S."/>
            <person name="Takaki Y."/>
            <person name="Nagai Y."/>
            <person name="Toyoda A."/>
            <person name="Suzuki Y."/>
            <person name="Arimoto A."/>
            <person name="Ishii H."/>
            <person name="Satoh N."/>
            <person name="Nishiyama T."/>
            <person name="Hasebe M."/>
            <person name="Maruyama T."/>
            <person name="Minagawa J."/>
            <person name="Obokata J."/>
            <person name="Shigenobu S."/>
        </authorList>
    </citation>
    <scope>NUCLEOTIDE SEQUENCE [LARGE SCALE GENOMIC DNA]</scope>
</reference>
<protein>
    <submittedName>
        <fullName evidence="1">Uncharacterized protein</fullName>
    </submittedName>
</protein>
<gene>
    <name evidence="1" type="ORF">PoB_007288500</name>
</gene>
<evidence type="ECO:0000313" key="1">
    <source>
        <dbReference type="EMBL" id="GFO46380.1"/>
    </source>
</evidence>
<dbReference type="Proteomes" id="UP000735302">
    <property type="component" value="Unassembled WGS sequence"/>
</dbReference>
<keyword evidence="2" id="KW-1185">Reference proteome</keyword>
<proteinExistence type="predicted"/>